<feature type="transmembrane region" description="Helical" evidence="6">
    <location>
        <begin position="51"/>
        <end position="67"/>
    </location>
</feature>
<dbReference type="PANTHER" id="PTHR43124:SF3">
    <property type="entry name" value="CHLORAMPHENICOL EFFLUX PUMP RV0191"/>
    <property type="match status" value="1"/>
</dbReference>
<evidence type="ECO:0000259" key="7">
    <source>
        <dbReference type="PROSITE" id="PS50850"/>
    </source>
</evidence>
<evidence type="ECO:0000256" key="3">
    <source>
        <dbReference type="ARBA" id="ARBA00022692"/>
    </source>
</evidence>
<organism evidence="9 11">
    <name type="scientific">Thalassovita autumnalis</name>
    <dbReference type="NCBI Taxonomy" id="2072972"/>
    <lineage>
        <taxon>Bacteria</taxon>
        <taxon>Pseudomonadati</taxon>
        <taxon>Pseudomonadota</taxon>
        <taxon>Alphaproteobacteria</taxon>
        <taxon>Rhodobacterales</taxon>
        <taxon>Roseobacteraceae</taxon>
        <taxon>Thalassovita</taxon>
    </lineage>
</organism>
<dbReference type="Gene3D" id="1.20.1720.10">
    <property type="entry name" value="Multidrug resistance protein D"/>
    <property type="match status" value="1"/>
</dbReference>
<feature type="domain" description="Major facilitator superfamily (MFS) profile" evidence="7">
    <location>
        <begin position="10"/>
        <end position="403"/>
    </location>
</feature>
<feature type="transmembrane region" description="Helical" evidence="6">
    <location>
        <begin position="137"/>
        <end position="162"/>
    </location>
</feature>
<feature type="transmembrane region" description="Helical" evidence="6">
    <location>
        <begin position="346"/>
        <end position="367"/>
    </location>
</feature>
<dbReference type="PANTHER" id="PTHR43124">
    <property type="entry name" value="PURINE EFFLUX PUMP PBUE"/>
    <property type="match status" value="1"/>
</dbReference>
<reference evidence="8 10" key="2">
    <citation type="submission" date="2015-09" db="EMBL/GenBank/DDBJ databases">
        <authorList>
            <person name="Rodrigo-Torres L."/>
            <person name="Arahal D.R."/>
        </authorList>
    </citation>
    <scope>NUCLEOTIDE SEQUENCE [LARGE SCALE GENOMIC DNA]</scope>
    <source>
        <strain evidence="8 10">CECT 5118</strain>
    </source>
</reference>
<reference evidence="9 11" key="1">
    <citation type="submission" date="2015-09" db="EMBL/GenBank/DDBJ databases">
        <authorList>
            <consortium name="Swine Surveillance"/>
        </authorList>
    </citation>
    <scope>NUCLEOTIDE SEQUENCE [LARGE SCALE GENOMIC DNA]</scope>
    <source>
        <strain evidence="9 11">5120</strain>
    </source>
</reference>
<keyword evidence="4 6" id="KW-1133">Transmembrane helix</keyword>
<dbReference type="Pfam" id="PF07690">
    <property type="entry name" value="MFS_1"/>
    <property type="match status" value="1"/>
</dbReference>
<accession>A0A0P1FY05</accession>
<dbReference type="RefSeq" id="WP_058242049.1">
    <property type="nucleotide sequence ID" value="NZ_CYSB01000025.1"/>
</dbReference>
<dbReference type="InterPro" id="IPR050189">
    <property type="entry name" value="MFS_Efflux_Transporters"/>
</dbReference>
<dbReference type="InterPro" id="IPR011701">
    <property type="entry name" value="MFS"/>
</dbReference>
<evidence type="ECO:0000256" key="1">
    <source>
        <dbReference type="ARBA" id="ARBA00004651"/>
    </source>
</evidence>
<dbReference type="PROSITE" id="PS50850">
    <property type="entry name" value="MFS"/>
    <property type="match status" value="1"/>
</dbReference>
<feature type="transmembrane region" description="Helical" evidence="6">
    <location>
        <begin position="254"/>
        <end position="275"/>
    </location>
</feature>
<dbReference type="SUPFAM" id="SSF103473">
    <property type="entry name" value="MFS general substrate transporter"/>
    <property type="match status" value="1"/>
</dbReference>
<comment type="subcellular location">
    <subcellularLocation>
        <location evidence="1">Cell membrane</location>
        <topology evidence="1">Multi-pass membrane protein</topology>
    </subcellularLocation>
</comment>
<feature type="transmembrane region" description="Helical" evidence="6">
    <location>
        <begin position="79"/>
        <end position="98"/>
    </location>
</feature>
<feature type="transmembrane region" description="Helical" evidence="6">
    <location>
        <begin position="12"/>
        <end position="31"/>
    </location>
</feature>
<dbReference type="Proteomes" id="UP000051887">
    <property type="component" value="Unassembled WGS sequence"/>
</dbReference>
<dbReference type="GO" id="GO:0005886">
    <property type="term" value="C:plasma membrane"/>
    <property type="evidence" value="ECO:0007669"/>
    <property type="project" value="UniProtKB-SubCell"/>
</dbReference>
<evidence type="ECO:0000256" key="5">
    <source>
        <dbReference type="ARBA" id="ARBA00023136"/>
    </source>
</evidence>
<gene>
    <name evidence="9" type="primary">bcr_1</name>
    <name evidence="8" type="ORF">TL5118_01532</name>
    <name evidence="9" type="ORF">TL5120_00514</name>
</gene>
<keyword evidence="5 6" id="KW-0472">Membrane</keyword>
<dbReference type="InterPro" id="IPR005829">
    <property type="entry name" value="Sugar_transporter_CS"/>
</dbReference>
<evidence type="ECO:0000313" key="8">
    <source>
        <dbReference type="EMBL" id="CUH65921.1"/>
    </source>
</evidence>
<protein>
    <submittedName>
        <fullName evidence="9">Sulfonamide resistance protein</fullName>
    </submittedName>
</protein>
<evidence type="ECO:0000256" key="2">
    <source>
        <dbReference type="ARBA" id="ARBA00022475"/>
    </source>
</evidence>
<dbReference type="CDD" id="cd17320">
    <property type="entry name" value="MFS_MdfA_MDR_like"/>
    <property type="match status" value="1"/>
</dbReference>
<evidence type="ECO:0000313" key="11">
    <source>
        <dbReference type="Proteomes" id="UP000051887"/>
    </source>
</evidence>
<feature type="transmembrane region" description="Helical" evidence="6">
    <location>
        <begin position="282"/>
        <end position="301"/>
    </location>
</feature>
<dbReference type="EMBL" id="CYSB01000025">
    <property type="protein sequence ID" value="CUH65921.1"/>
    <property type="molecule type" value="Genomic_DNA"/>
</dbReference>
<feature type="transmembrane region" description="Helical" evidence="6">
    <location>
        <begin position="379"/>
        <end position="399"/>
    </location>
</feature>
<proteinExistence type="predicted"/>
<dbReference type="OrthoDB" id="9800416at2"/>
<feature type="transmembrane region" description="Helical" evidence="6">
    <location>
        <begin position="168"/>
        <end position="185"/>
    </location>
</feature>
<feature type="transmembrane region" description="Helical" evidence="6">
    <location>
        <begin position="313"/>
        <end position="334"/>
    </location>
</feature>
<dbReference type="AlphaFoldDB" id="A0A0P1FY05"/>
<dbReference type="EMBL" id="CYSC01000007">
    <property type="protein sequence ID" value="CUH70734.1"/>
    <property type="molecule type" value="Genomic_DNA"/>
</dbReference>
<dbReference type="InterPro" id="IPR020846">
    <property type="entry name" value="MFS_dom"/>
</dbReference>
<dbReference type="Proteomes" id="UP000051086">
    <property type="component" value="Unassembled WGS sequence"/>
</dbReference>
<dbReference type="InterPro" id="IPR036259">
    <property type="entry name" value="MFS_trans_sf"/>
</dbReference>
<keyword evidence="2" id="KW-1003">Cell membrane</keyword>
<keyword evidence="10" id="KW-1185">Reference proteome</keyword>
<feature type="transmembrane region" description="Helical" evidence="6">
    <location>
        <begin position="104"/>
        <end position="125"/>
    </location>
</feature>
<feature type="transmembrane region" description="Helical" evidence="6">
    <location>
        <begin position="219"/>
        <end position="242"/>
    </location>
</feature>
<evidence type="ECO:0000256" key="6">
    <source>
        <dbReference type="SAM" id="Phobius"/>
    </source>
</evidence>
<keyword evidence="3 6" id="KW-0812">Transmembrane</keyword>
<evidence type="ECO:0000313" key="10">
    <source>
        <dbReference type="Proteomes" id="UP000051086"/>
    </source>
</evidence>
<dbReference type="GO" id="GO:0022857">
    <property type="term" value="F:transmembrane transporter activity"/>
    <property type="evidence" value="ECO:0007669"/>
    <property type="project" value="InterPro"/>
</dbReference>
<dbReference type="PROSITE" id="PS00216">
    <property type="entry name" value="SUGAR_TRANSPORT_1"/>
    <property type="match status" value="1"/>
</dbReference>
<evidence type="ECO:0000313" key="9">
    <source>
        <dbReference type="EMBL" id="CUH70734.1"/>
    </source>
</evidence>
<name>A0A0P1FY05_9RHOB</name>
<sequence>MSEPTRLSRVEFVALLAMLFATIAFSIDSMLPALPEIGRALSPDDMNQAQLVLTSFVFGMGIGTFFTGPLSDSFGRKKVIVIGAALYIAASVVALLTQGMEMLLIARVLQGLGAAAPRVVGLAIVRDLYSGRDMARIMSFAMMVFTLVPAVAPLLGAGVISLVGWRGIFGSFIIFSVFSVGWLMLRQPESLPVENRRPFKVGKIGSAIKEMFAHPTVRLSIATQTLCFATLFMSISLIQPIFDDVFDRAASFPFWFAVVALVSGTASLLNAAMVMRFGMRRMITVAVAMQVVAASAMSLAWMSFGLNGLPGDAMFYVFVIWITSVFFNAGLTLGNLNAITMEPMGHIAGTAASVSGGVATVISAAIAAPVGLTFNGTPLPLTIGVTIAMVAALFVMLWMQRLETRAAVAAQ</sequence>
<evidence type="ECO:0000256" key="4">
    <source>
        <dbReference type="ARBA" id="ARBA00022989"/>
    </source>
</evidence>